<feature type="domain" description="Transglycosylase SLT" evidence="2">
    <location>
        <begin position="58"/>
        <end position="141"/>
    </location>
</feature>
<dbReference type="InterPro" id="IPR008258">
    <property type="entry name" value="Transglycosylase_SLT_dom_1"/>
</dbReference>
<dbReference type="OrthoDB" id="9788661at2"/>
<comment type="similarity">
    <text evidence="1">Belongs to the virb1 family.</text>
</comment>
<dbReference type="AlphaFoldDB" id="A0A1M5ACQ3"/>
<reference evidence="3 4" key="1">
    <citation type="submission" date="2016-11" db="EMBL/GenBank/DDBJ databases">
        <authorList>
            <person name="Jaros S."/>
            <person name="Januszkiewicz K."/>
            <person name="Wedrychowicz H."/>
        </authorList>
    </citation>
    <scope>NUCLEOTIDE SEQUENCE [LARGE SCALE GENOMIC DNA]</scope>
    <source>
        <strain evidence="3 4">DSM 19436</strain>
    </source>
</reference>
<dbReference type="SUPFAM" id="SSF53955">
    <property type="entry name" value="Lysozyme-like"/>
    <property type="match status" value="1"/>
</dbReference>
<dbReference type="RefSeq" id="WP_084527038.1">
    <property type="nucleotide sequence ID" value="NZ_FQUP01000001.1"/>
</dbReference>
<keyword evidence="4" id="KW-1185">Reference proteome</keyword>
<gene>
    <name evidence="3" type="ORF">SAMN02745157_2079</name>
</gene>
<dbReference type="Proteomes" id="UP000184485">
    <property type="component" value="Unassembled WGS sequence"/>
</dbReference>
<evidence type="ECO:0000256" key="1">
    <source>
        <dbReference type="ARBA" id="ARBA00009387"/>
    </source>
</evidence>
<sequence>MPSVNEKASGKEVARSVARRLVIVSAALASLTVGAAALNRSSAPYPDESQKAQIDRLIVFYSKKYNVPVSLAREVVRSESEYRPLARNGPYWGLMQIRYDTAQGMGYRGTAKGLLDAETNLAFGIAYLANALKAADGNMSRGHMLYRRGYYYEARRKRVLDEMILVRDFKPVGEAPTLLAMADAQDGTGALWSGDAVSGPATSASAAIAEAVAAPIPREKPVIETVVAEAVPAPMPAPKLAAAPTGASPAVAHPTVVYASVLPFAKSQPLAKPLSPTPIVAPGLTPDSPEADEPAVTAKADDAVPVPRPKPAVAVAVAPAEAIESPKSKLEIALLAAAAKKGAELAAARGSANPAIVTATDAKPVVIASTALRGNETAAAPMRVAARHEAVPVPRARPVVSE</sequence>
<evidence type="ECO:0000313" key="3">
    <source>
        <dbReference type="EMBL" id="SHF27672.1"/>
    </source>
</evidence>
<name>A0A1M5ACQ3_9HYPH</name>
<dbReference type="STRING" id="1122133.SAMN02745157_2079"/>
<evidence type="ECO:0000259" key="2">
    <source>
        <dbReference type="Pfam" id="PF01464"/>
    </source>
</evidence>
<dbReference type="Pfam" id="PF01464">
    <property type="entry name" value="SLT"/>
    <property type="match status" value="1"/>
</dbReference>
<organism evidence="3 4">
    <name type="scientific">Kaistia soli DSM 19436</name>
    <dbReference type="NCBI Taxonomy" id="1122133"/>
    <lineage>
        <taxon>Bacteria</taxon>
        <taxon>Pseudomonadati</taxon>
        <taxon>Pseudomonadota</taxon>
        <taxon>Alphaproteobacteria</taxon>
        <taxon>Hyphomicrobiales</taxon>
        <taxon>Kaistiaceae</taxon>
        <taxon>Kaistia</taxon>
    </lineage>
</organism>
<dbReference type="EMBL" id="FQUP01000001">
    <property type="protein sequence ID" value="SHF27672.1"/>
    <property type="molecule type" value="Genomic_DNA"/>
</dbReference>
<dbReference type="Gene3D" id="1.10.530.10">
    <property type="match status" value="1"/>
</dbReference>
<proteinExistence type="inferred from homology"/>
<evidence type="ECO:0000313" key="4">
    <source>
        <dbReference type="Proteomes" id="UP000184485"/>
    </source>
</evidence>
<dbReference type="InterPro" id="IPR023346">
    <property type="entry name" value="Lysozyme-like_dom_sf"/>
</dbReference>
<protein>
    <submittedName>
        <fullName evidence="3">Transglycosylase SLT domain-containing protein</fullName>
    </submittedName>
</protein>
<accession>A0A1M5ACQ3</accession>